<gene>
    <name evidence="1" type="ORF">A2571_02030</name>
</gene>
<name>A0A1G2QEV3_9BACT</name>
<proteinExistence type="predicted"/>
<reference evidence="1 2" key="1">
    <citation type="journal article" date="2016" name="Nat. Commun.">
        <title>Thousands of microbial genomes shed light on interconnected biogeochemical processes in an aquifer system.</title>
        <authorList>
            <person name="Anantharaman K."/>
            <person name="Brown C.T."/>
            <person name="Hug L.A."/>
            <person name="Sharon I."/>
            <person name="Castelle C.J."/>
            <person name="Probst A.J."/>
            <person name="Thomas B.C."/>
            <person name="Singh A."/>
            <person name="Wilkins M.J."/>
            <person name="Karaoz U."/>
            <person name="Brodie E.L."/>
            <person name="Williams K.H."/>
            <person name="Hubbard S.S."/>
            <person name="Banfield J.F."/>
        </authorList>
    </citation>
    <scope>NUCLEOTIDE SEQUENCE [LARGE SCALE GENOMIC DNA]</scope>
</reference>
<evidence type="ECO:0000313" key="2">
    <source>
        <dbReference type="Proteomes" id="UP000177043"/>
    </source>
</evidence>
<dbReference type="InterPro" id="IPR036866">
    <property type="entry name" value="RibonucZ/Hydroxyglut_hydro"/>
</dbReference>
<dbReference type="STRING" id="1802438.A2571_02030"/>
<dbReference type="Gene3D" id="3.60.15.10">
    <property type="entry name" value="Ribonuclease Z/Hydroxyacylglutathione hydrolase-like"/>
    <property type="match status" value="1"/>
</dbReference>
<evidence type="ECO:0000313" key="1">
    <source>
        <dbReference type="EMBL" id="OHA58532.1"/>
    </source>
</evidence>
<dbReference type="AlphaFoldDB" id="A0A1G2QEV3"/>
<sequence length="207" mass="21330">MVITYLGTGFIKVTFGETVIALNPTSKEFNGKSARFGADVVLVSAPLPAFAGVEGLTGGGKEPFVIDGPGEYEHSDIFIKGYPSAGPAGTVNTIYSFLLEGMRVVSLGALATADLASEIIEDISGADILIVPTGAEDSLAGRLAGKLASALDPKIIIPVLHEGLKSAGLKEFMDEAGEPAGGAQDKLSLKKKDLEGKEAEVVVLEAI</sequence>
<comment type="caution">
    <text evidence="1">The sequence shown here is derived from an EMBL/GenBank/DDBJ whole genome shotgun (WGS) entry which is preliminary data.</text>
</comment>
<dbReference type="EMBL" id="MHTJ01000003">
    <property type="protein sequence ID" value="OHA58532.1"/>
    <property type="molecule type" value="Genomic_DNA"/>
</dbReference>
<evidence type="ECO:0008006" key="3">
    <source>
        <dbReference type="Google" id="ProtNLM"/>
    </source>
</evidence>
<organism evidence="1 2">
    <name type="scientific">Candidatus Vogelbacteria bacterium RIFOXYD1_FULL_44_32</name>
    <dbReference type="NCBI Taxonomy" id="1802438"/>
    <lineage>
        <taxon>Bacteria</taxon>
        <taxon>Candidatus Vogeliibacteriota</taxon>
    </lineage>
</organism>
<dbReference type="Proteomes" id="UP000177043">
    <property type="component" value="Unassembled WGS sequence"/>
</dbReference>
<dbReference type="Pfam" id="PF13483">
    <property type="entry name" value="Lactamase_B_3"/>
    <property type="match status" value="1"/>
</dbReference>
<accession>A0A1G2QEV3</accession>
<protein>
    <recommendedName>
        <fullName evidence="3">Lactamase</fullName>
    </recommendedName>
</protein>